<reference evidence="1 2" key="1">
    <citation type="submission" date="2022-06" db="EMBL/GenBank/DDBJ databases">
        <title>Haloarcula sp. a new haloarchaeum isolate from saline soil.</title>
        <authorList>
            <person name="Strakova D."/>
            <person name="Galisteo C."/>
            <person name="Sanchez-Porro C."/>
            <person name="Ventosa A."/>
        </authorList>
    </citation>
    <scope>NUCLEOTIDE SEQUENCE [LARGE SCALE GENOMIC DNA]</scope>
    <source>
        <strain evidence="1 2">S1CR25-12</strain>
    </source>
</reference>
<accession>A0ABU2FFK5</accession>
<gene>
    <name evidence="1" type="ORF">NDI56_16720</name>
</gene>
<evidence type="ECO:0000313" key="2">
    <source>
        <dbReference type="Proteomes" id="UP001259659"/>
    </source>
</evidence>
<protein>
    <submittedName>
        <fullName evidence="1">Uncharacterized protein</fullName>
    </submittedName>
</protein>
<dbReference type="Pfam" id="PF20314">
    <property type="entry name" value="DUF6610"/>
    <property type="match status" value="1"/>
</dbReference>
<dbReference type="EMBL" id="JAMQON010000005">
    <property type="protein sequence ID" value="MDS0261044.1"/>
    <property type="molecule type" value="Genomic_DNA"/>
</dbReference>
<keyword evidence="2" id="KW-1185">Reference proteome</keyword>
<evidence type="ECO:0000313" key="1">
    <source>
        <dbReference type="EMBL" id="MDS0261044.1"/>
    </source>
</evidence>
<dbReference type="InterPro" id="IPR046718">
    <property type="entry name" value="DUF6610"/>
</dbReference>
<name>A0ABU2FFK5_9EURY</name>
<dbReference type="Proteomes" id="UP001259659">
    <property type="component" value="Unassembled WGS sequence"/>
</dbReference>
<sequence length="151" mass="16937">MVLGYPMGYSDITAEEHTNIVDWRGRRVHLLGASPPKQYPLIEELTQPRVTGEEPANIVGVDWNGIIRLECSARCRAGRRRRRVSHRDRSDHVHAPRELRLRRLGPAAVRVAVEPLEQPAVLGPTAFSTSLDAVQRVSARFGAIHAVLRRV</sequence>
<organism evidence="1 2">
    <name type="scientific">Haloarcula saliterrae</name>
    <dbReference type="NCBI Taxonomy" id="2950534"/>
    <lineage>
        <taxon>Archaea</taxon>
        <taxon>Methanobacteriati</taxon>
        <taxon>Methanobacteriota</taxon>
        <taxon>Stenosarchaea group</taxon>
        <taxon>Halobacteria</taxon>
        <taxon>Halobacteriales</taxon>
        <taxon>Haloarculaceae</taxon>
        <taxon>Haloarcula</taxon>
    </lineage>
</organism>
<comment type="caution">
    <text evidence="1">The sequence shown here is derived from an EMBL/GenBank/DDBJ whole genome shotgun (WGS) entry which is preliminary data.</text>
</comment>
<proteinExistence type="predicted"/>